<gene>
    <name evidence="2" type="ORF">C5745_08615</name>
</gene>
<dbReference type="AlphaFoldDB" id="A0A2S9J599"/>
<dbReference type="InterPro" id="IPR011990">
    <property type="entry name" value="TPR-like_helical_dom_sf"/>
</dbReference>
<accession>A0A2S9J599</accession>
<sequence>MNTRSRMIVIGIALTFLLYAIYEKHYNIIIYILGLIGYVIWSHYREGTVFLATQAFHKQDYEKTKALLAEIKDPDKLRKRRRNYYEFMMGNIALKEERIDDAEYHFQLASRLPWKRDAEKGFVLINLANISLRKRNYDRVPVYIERASKLKLTERQKAIIEKIEKELNKQS</sequence>
<protein>
    <recommendedName>
        <fullName evidence="4">Tetratricopeptide repeat protein</fullName>
    </recommendedName>
</protein>
<dbReference type="RefSeq" id="WP_105716582.1">
    <property type="nucleotide sequence ID" value="NZ_PVBQ01000005.1"/>
</dbReference>
<name>A0A2S9J599_9SPHI</name>
<dbReference type="Proteomes" id="UP000239711">
    <property type="component" value="Unassembled WGS sequence"/>
</dbReference>
<keyword evidence="3" id="KW-1185">Reference proteome</keyword>
<feature type="transmembrane region" description="Helical" evidence="1">
    <location>
        <begin position="28"/>
        <end position="44"/>
    </location>
</feature>
<dbReference type="EMBL" id="PVBQ01000005">
    <property type="protein sequence ID" value="PRD47955.1"/>
    <property type="molecule type" value="Genomic_DNA"/>
</dbReference>
<proteinExistence type="predicted"/>
<dbReference type="OrthoDB" id="1432556at2"/>
<organism evidence="2 3">
    <name type="scientific">Sphingobacterium haloxyli</name>
    <dbReference type="NCBI Taxonomy" id="2100533"/>
    <lineage>
        <taxon>Bacteria</taxon>
        <taxon>Pseudomonadati</taxon>
        <taxon>Bacteroidota</taxon>
        <taxon>Sphingobacteriia</taxon>
        <taxon>Sphingobacteriales</taxon>
        <taxon>Sphingobacteriaceae</taxon>
        <taxon>Sphingobacterium</taxon>
    </lineage>
</organism>
<feature type="transmembrane region" description="Helical" evidence="1">
    <location>
        <begin position="7"/>
        <end position="22"/>
    </location>
</feature>
<dbReference type="Gene3D" id="1.25.40.10">
    <property type="entry name" value="Tetratricopeptide repeat domain"/>
    <property type="match status" value="1"/>
</dbReference>
<comment type="caution">
    <text evidence="2">The sequence shown here is derived from an EMBL/GenBank/DDBJ whole genome shotgun (WGS) entry which is preliminary data.</text>
</comment>
<keyword evidence="1" id="KW-0812">Transmembrane</keyword>
<evidence type="ECO:0000313" key="3">
    <source>
        <dbReference type="Proteomes" id="UP000239711"/>
    </source>
</evidence>
<reference evidence="2 3" key="1">
    <citation type="submission" date="2018-02" db="EMBL/GenBank/DDBJ databases">
        <title>The draft genome of Sphingobacterium sp. 5JN-11.</title>
        <authorList>
            <person name="Liu L."/>
            <person name="Li L."/>
            <person name="Liang L."/>
            <person name="Zhang X."/>
            <person name="Wang T."/>
        </authorList>
    </citation>
    <scope>NUCLEOTIDE SEQUENCE [LARGE SCALE GENOMIC DNA]</scope>
    <source>
        <strain evidence="2 3">5JN-11</strain>
    </source>
</reference>
<keyword evidence="1" id="KW-0472">Membrane</keyword>
<evidence type="ECO:0008006" key="4">
    <source>
        <dbReference type="Google" id="ProtNLM"/>
    </source>
</evidence>
<evidence type="ECO:0000256" key="1">
    <source>
        <dbReference type="SAM" id="Phobius"/>
    </source>
</evidence>
<keyword evidence="1" id="KW-1133">Transmembrane helix</keyword>
<evidence type="ECO:0000313" key="2">
    <source>
        <dbReference type="EMBL" id="PRD47955.1"/>
    </source>
</evidence>
<dbReference type="SUPFAM" id="SSF48452">
    <property type="entry name" value="TPR-like"/>
    <property type="match status" value="1"/>
</dbReference>